<dbReference type="GO" id="GO:0051056">
    <property type="term" value="P:regulation of small GTPase mediated signal transduction"/>
    <property type="evidence" value="ECO:0007669"/>
    <property type="project" value="TreeGrafter"/>
</dbReference>
<dbReference type="AlphaFoldDB" id="A0A498L1S0"/>
<organism evidence="2 3">
    <name type="scientific">Labeo rohita</name>
    <name type="common">Indian major carp</name>
    <name type="synonym">Cyprinus rohita</name>
    <dbReference type="NCBI Taxonomy" id="84645"/>
    <lineage>
        <taxon>Eukaryota</taxon>
        <taxon>Metazoa</taxon>
        <taxon>Chordata</taxon>
        <taxon>Craniata</taxon>
        <taxon>Vertebrata</taxon>
        <taxon>Euteleostomi</taxon>
        <taxon>Actinopterygii</taxon>
        <taxon>Neopterygii</taxon>
        <taxon>Teleostei</taxon>
        <taxon>Ostariophysi</taxon>
        <taxon>Cypriniformes</taxon>
        <taxon>Cyprinidae</taxon>
        <taxon>Labeoninae</taxon>
        <taxon>Labeonini</taxon>
        <taxon>Labeo</taxon>
    </lineage>
</organism>
<accession>A0A498L1S0</accession>
<sequence>MAAEKDTDVNKRDRRGTVCNVVISQESETGGSGDGRPPIIFNPDFFVEKLRHERPEAFTELVLSNITRLIDLPGAEFSQLQGDEEPKTPNGTAAGGFFRSFNFLKRKDKGVVFGMPLTEEGIAQIYQLIVYLSKKARKSIWTQDSVKCSNAPAYLREHARLQFANTKIIHSKDDLELLSVGGSPFTSACKRSGARVGLDSDNHTEEALRELCRHVTDNMPNSAKKKKLIRQMRWRGSWEGAVVGMGTVCNVVISQESETGGSGDGRPPIIFNPDFFVEKLRHERPEAFTELVLSNITRLIDLPGAEFSQLQGDEEPKTPNGTAAGGFFRSFNFLKRKDKGVVFGMPLTEEGIAQIYQLIVYLSKMISQESETGGSGDGRPPIIFNPDFFVEKLRHERPEAFTELVLSNITRLIDLPGAEFSQLQGDEEPKTPNGTAAGGFFRSFNFLKRKDKGVVFGMPLTEEGIAQIYQLIVYLSKSKKGLLTIA</sequence>
<dbReference type="PANTHER" id="PTHR14963:SF7">
    <property type="entry name" value="RHO GTPASE-ACTIVATING PROTEIN 19"/>
    <property type="match status" value="1"/>
</dbReference>
<dbReference type="STRING" id="84645.A0A498L1S0"/>
<evidence type="ECO:0000313" key="2">
    <source>
        <dbReference type="EMBL" id="RXN02382.1"/>
    </source>
</evidence>
<keyword evidence="1" id="KW-0343">GTPase activation</keyword>
<evidence type="ECO:0000313" key="3">
    <source>
        <dbReference type="Proteomes" id="UP000290572"/>
    </source>
</evidence>
<comment type="caution">
    <text evidence="2">The sequence shown here is derived from an EMBL/GenBank/DDBJ whole genome shotgun (WGS) entry which is preliminary data.</text>
</comment>
<dbReference type="GO" id="GO:0005737">
    <property type="term" value="C:cytoplasm"/>
    <property type="evidence" value="ECO:0007669"/>
    <property type="project" value="TreeGrafter"/>
</dbReference>
<protein>
    <submittedName>
        <fullName evidence="2">Rho GTPase-activating protein 19-like</fullName>
    </submittedName>
</protein>
<evidence type="ECO:0000256" key="1">
    <source>
        <dbReference type="ARBA" id="ARBA00022468"/>
    </source>
</evidence>
<reference evidence="2 3" key="1">
    <citation type="submission" date="2018-03" db="EMBL/GenBank/DDBJ databases">
        <title>Draft genome sequence of Rohu Carp (Labeo rohita).</title>
        <authorList>
            <person name="Das P."/>
            <person name="Kushwaha B."/>
            <person name="Joshi C.G."/>
            <person name="Kumar D."/>
            <person name="Nagpure N.S."/>
            <person name="Sahoo L."/>
            <person name="Das S.P."/>
            <person name="Bit A."/>
            <person name="Patnaik S."/>
            <person name="Meher P.K."/>
            <person name="Jayasankar P."/>
            <person name="Koringa P.G."/>
            <person name="Patel N.V."/>
            <person name="Hinsu A.T."/>
            <person name="Kumar R."/>
            <person name="Pandey M."/>
            <person name="Agarwal S."/>
            <person name="Srivastava S."/>
            <person name="Singh M."/>
            <person name="Iquebal M.A."/>
            <person name="Jaiswal S."/>
            <person name="Angadi U.B."/>
            <person name="Kumar N."/>
            <person name="Raza M."/>
            <person name="Shah T.M."/>
            <person name="Rai A."/>
            <person name="Jena J.K."/>
        </authorList>
    </citation>
    <scope>NUCLEOTIDE SEQUENCE [LARGE SCALE GENOMIC DNA]</scope>
    <source>
        <strain evidence="2">DASCIFA01</strain>
        <tissue evidence="2">Testis</tissue>
    </source>
</reference>
<dbReference type="GO" id="GO:0005096">
    <property type="term" value="F:GTPase activator activity"/>
    <property type="evidence" value="ECO:0007669"/>
    <property type="project" value="UniProtKB-KW"/>
</dbReference>
<keyword evidence="3" id="KW-1185">Reference proteome</keyword>
<gene>
    <name evidence="2" type="ORF">ROHU_035211</name>
</gene>
<dbReference type="Proteomes" id="UP000290572">
    <property type="component" value="Unassembled WGS sequence"/>
</dbReference>
<name>A0A498L1S0_LABRO</name>
<dbReference type="EMBL" id="QBIY01013552">
    <property type="protein sequence ID" value="RXN02382.1"/>
    <property type="molecule type" value="Genomic_DNA"/>
</dbReference>
<dbReference type="PANTHER" id="PTHR14963">
    <property type="entry name" value="RHO GTPASE ACTIVATING PROTEIN 18,19-RELATED"/>
    <property type="match status" value="1"/>
</dbReference>
<proteinExistence type="predicted"/>